<keyword evidence="2" id="KW-1185">Reference proteome</keyword>
<dbReference type="AlphaFoldDB" id="Q7UZ04"/>
<accession>Q7UZ04</accession>
<evidence type="ECO:0000313" key="1">
    <source>
        <dbReference type="EMBL" id="CAD71484.1"/>
    </source>
</evidence>
<dbReference type="InParanoid" id="Q7UZ04"/>
<dbReference type="KEGG" id="rba:RB280"/>
<dbReference type="HOGENOM" id="CLU_3157130_0_0_0"/>
<name>Q7UZ04_RHOBA</name>
<protein>
    <submittedName>
        <fullName evidence="1">Uncharacterized protein</fullName>
    </submittedName>
</protein>
<sequence>MLLSSVERLRKSDGPNRAECQRQFARSCCPRLAAVDAIVNRPMRPNLR</sequence>
<proteinExistence type="predicted"/>
<dbReference type="EnsemblBacteria" id="CAD71484">
    <property type="protein sequence ID" value="CAD71484"/>
    <property type="gene ID" value="RB280"/>
</dbReference>
<evidence type="ECO:0000313" key="2">
    <source>
        <dbReference type="Proteomes" id="UP000001025"/>
    </source>
</evidence>
<gene>
    <name evidence="1" type="ordered locus">RB280</name>
</gene>
<organism evidence="1 2">
    <name type="scientific">Rhodopirellula baltica (strain DSM 10527 / NCIMB 13988 / SH1)</name>
    <dbReference type="NCBI Taxonomy" id="243090"/>
    <lineage>
        <taxon>Bacteria</taxon>
        <taxon>Pseudomonadati</taxon>
        <taxon>Planctomycetota</taxon>
        <taxon>Planctomycetia</taxon>
        <taxon>Pirellulales</taxon>
        <taxon>Pirellulaceae</taxon>
        <taxon>Rhodopirellula</taxon>
    </lineage>
</organism>
<dbReference type="Proteomes" id="UP000001025">
    <property type="component" value="Chromosome"/>
</dbReference>
<reference evidence="1 2" key="1">
    <citation type="journal article" date="2003" name="Proc. Natl. Acad. Sci. U.S.A.">
        <title>Complete genome sequence of the marine planctomycete Pirellula sp. strain 1.</title>
        <authorList>
            <person name="Gloeckner F.O."/>
            <person name="Kube M."/>
            <person name="Bauer M."/>
            <person name="Teeling H."/>
            <person name="Lombardot T."/>
            <person name="Ludwig W."/>
            <person name="Gade D."/>
            <person name="Beck A."/>
            <person name="Borzym K."/>
            <person name="Heitmann K."/>
            <person name="Rabus R."/>
            <person name="Schlesner H."/>
            <person name="Amann R."/>
            <person name="Reinhardt R."/>
        </authorList>
    </citation>
    <scope>NUCLEOTIDE SEQUENCE [LARGE SCALE GENOMIC DNA]</scope>
    <source>
        <strain evidence="2">DSM 10527 / NCIMB 13988 / SH1</strain>
    </source>
</reference>
<dbReference type="EMBL" id="BX294133">
    <property type="protein sequence ID" value="CAD71484.1"/>
    <property type="molecule type" value="Genomic_DNA"/>
</dbReference>